<feature type="chain" id="PRO_5044803926" evidence="1">
    <location>
        <begin position="24"/>
        <end position="92"/>
    </location>
</feature>
<evidence type="ECO:0000256" key="1">
    <source>
        <dbReference type="SAM" id="SignalP"/>
    </source>
</evidence>
<name>A0ABD0M695_9CAEN</name>
<dbReference type="Proteomes" id="UP001519460">
    <property type="component" value="Unassembled WGS sequence"/>
</dbReference>
<accession>A0ABD0M695</accession>
<evidence type="ECO:0000313" key="2">
    <source>
        <dbReference type="EMBL" id="KAK7507176.1"/>
    </source>
</evidence>
<protein>
    <submittedName>
        <fullName evidence="2">Uncharacterized protein</fullName>
    </submittedName>
</protein>
<feature type="signal peptide" evidence="1">
    <location>
        <begin position="1"/>
        <end position="23"/>
    </location>
</feature>
<sequence length="92" mass="10883">METSKSMVHVTQILALWLILTHGRLWVQNINDYIKHTIMMHSRECSELLLQDPQMYSESWPLVMQHALTKDLHFKNLPKPPNEEEIGYPVAW</sequence>
<proteinExistence type="predicted"/>
<gene>
    <name evidence="2" type="ORF">BaRGS_00001111</name>
</gene>
<keyword evidence="1" id="KW-0732">Signal</keyword>
<comment type="caution">
    <text evidence="2">The sequence shown here is derived from an EMBL/GenBank/DDBJ whole genome shotgun (WGS) entry which is preliminary data.</text>
</comment>
<evidence type="ECO:0000313" key="3">
    <source>
        <dbReference type="Proteomes" id="UP001519460"/>
    </source>
</evidence>
<keyword evidence="3" id="KW-1185">Reference proteome</keyword>
<dbReference type="AlphaFoldDB" id="A0ABD0M695"/>
<reference evidence="2 3" key="1">
    <citation type="journal article" date="2023" name="Sci. Data">
        <title>Genome assembly of the Korean intertidal mud-creeper Batillaria attramentaria.</title>
        <authorList>
            <person name="Patra A.K."/>
            <person name="Ho P.T."/>
            <person name="Jun S."/>
            <person name="Lee S.J."/>
            <person name="Kim Y."/>
            <person name="Won Y.J."/>
        </authorList>
    </citation>
    <scope>NUCLEOTIDE SEQUENCE [LARGE SCALE GENOMIC DNA]</scope>
    <source>
        <strain evidence="2">Wonlab-2016</strain>
    </source>
</reference>
<organism evidence="2 3">
    <name type="scientific">Batillaria attramentaria</name>
    <dbReference type="NCBI Taxonomy" id="370345"/>
    <lineage>
        <taxon>Eukaryota</taxon>
        <taxon>Metazoa</taxon>
        <taxon>Spiralia</taxon>
        <taxon>Lophotrochozoa</taxon>
        <taxon>Mollusca</taxon>
        <taxon>Gastropoda</taxon>
        <taxon>Caenogastropoda</taxon>
        <taxon>Sorbeoconcha</taxon>
        <taxon>Cerithioidea</taxon>
        <taxon>Batillariidae</taxon>
        <taxon>Batillaria</taxon>
    </lineage>
</organism>
<dbReference type="EMBL" id="JACVVK020000004">
    <property type="protein sequence ID" value="KAK7507176.1"/>
    <property type="molecule type" value="Genomic_DNA"/>
</dbReference>